<evidence type="ECO:0000313" key="1">
    <source>
        <dbReference type="EMBL" id="QUT05997.1"/>
    </source>
</evidence>
<dbReference type="RefSeq" id="WP_212609467.1">
    <property type="nucleotide sequence ID" value="NZ_CP073910.1"/>
</dbReference>
<protein>
    <submittedName>
        <fullName evidence="1">Uncharacterized protein</fullName>
    </submittedName>
</protein>
<gene>
    <name evidence="1" type="ORF">KFK14_00335</name>
</gene>
<evidence type="ECO:0000313" key="2">
    <source>
        <dbReference type="Proteomes" id="UP000681425"/>
    </source>
</evidence>
<reference evidence="1" key="1">
    <citation type="submission" date="2021-04" db="EMBL/GenBank/DDBJ databases">
        <title>Isolation of p-tert-butylphenol degrading bacteria Sphingobium phenoxybenzoativorans Tas13 from active sludge.</title>
        <authorList>
            <person name="Li Y."/>
        </authorList>
    </citation>
    <scope>NUCLEOTIDE SEQUENCE</scope>
    <source>
        <strain evidence="1">Tas13</strain>
    </source>
</reference>
<sequence length="108" mass="11364">MRNCEDNAPPAGRPIQQEAAGWTLLSGQRRDLALTLLLGLMRFNPQEAMIVRAGMRHAANSLSAAMARIAGGIAPRGVALPAISHPWAAALCCLALLLPAIRPMMGVA</sequence>
<accession>A0A975Q214</accession>
<name>A0A975Q214_9SPHN</name>
<keyword evidence="2" id="KW-1185">Reference proteome</keyword>
<dbReference type="KEGG" id="spph:KFK14_00335"/>
<proteinExistence type="predicted"/>
<organism evidence="1 2">
    <name type="scientific">Sphingobium phenoxybenzoativorans</name>
    <dbReference type="NCBI Taxonomy" id="1592790"/>
    <lineage>
        <taxon>Bacteria</taxon>
        <taxon>Pseudomonadati</taxon>
        <taxon>Pseudomonadota</taxon>
        <taxon>Alphaproteobacteria</taxon>
        <taxon>Sphingomonadales</taxon>
        <taxon>Sphingomonadaceae</taxon>
        <taxon>Sphingobium</taxon>
    </lineage>
</organism>
<dbReference type="EMBL" id="CP073910">
    <property type="protein sequence ID" value="QUT05997.1"/>
    <property type="molecule type" value="Genomic_DNA"/>
</dbReference>
<dbReference type="AlphaFoldDB" id="A0A975Q214"/>
<dbReference type="Proteomes" id="UP000681425">
    <property type="component" value="Chromosome"/>
</dbReference>